<proteinExistence type="predicted"/>
<dbReference type="RefSeq" id="WP_055684497.1">
    <property type="nucleotide sequence ID" value="NZ_JBFBMA010000001.1"/>
</dbReference>
<evidence type="ECO:0000259" key="1">
    <source>
        <dbReference type="Pfam" id="PF00561"/>
    </source>
</evidence>
<comment type="caution">
    <text evidence="2">The sequence shown here is derived from an EMBL/GenBank/DDBJ whole genome shotgun (WGS) entry which is preliminary data.</text>
</comment>
<dbReference type="Gene3D" id="3.40.50.1820">
    <property type="entry name" value="alpha/beta hydrolase"/>
    <property type="match status" value="1"/>
</dbReference>
<dbReference type="SUPFAM" id="SSF53474">
    <property type="entry name" value="alpha/beta-Hydrolases"/>
    <property type="match status" value="1"/>
</dbReference>
<feature type="domain" description="AB hydrolase-1" evidence="1">
    <location>
        <begin position="36"/>
        <end position="150"/>
    </location>
</feature>
<dbReference type="PANTHER" id="PTHR43433">
    <property type="entry name" value="HYDROLASE, ALPHA/BETA FOLD FAMILY PROTEIN"/>
    <property type="match status" value="1"/>
</dbReference>
<dbReference type="Proteomes" id="UP000053171">
    <property type="component" value="Unassembled WGS sequence"/>
</dbReference>
<keyword evidence="3" id="KW-1185">Reference proteome</keyword>
<dbReference type="Pfam" id="PF00561">
    <property type="entry name" value="Abhydrolase_1"/>
    <property type="match status" value="1"/>
</dbReference>
<dbReference type="EMBL" id="LJBJ02000002">
    <property type="protein sequence ID" value="OAX52649.1"/>
    <property type="molecule type" value="Genomic_DNA"/>
</dbReference>
<protein>
    <submittedName>
        <fullName evidence="2">Alpha/beta hydrolase</fullName>
    </submittedName>
</protein>
<sequence length="277" mass="29728">MDADQERRGATVITEGGFPVPGARLAWELSDEGGHPVVQLHGLTSSRARDRTLGLDLGRGLSGTRLLRYDARGHGRSTGRPMPSDYRWPVLADDLLRLLEGIFPGEAVHGVGQSMGAATLLYAAIRDPERFTGLTLMLPPTAWATRARKAEEYRAAGELVRRHGVEAFVTAGLDGPQPPAKPEAPRTVPDVDPALLPYVFEGAGTSDLPSLAHIAQVHVPVTVLAWVRDRAHPVSTAQILAETLPTVDLKVAATREEVSAWPEVLCADVARNDEAAV</sequence>
<accession>A0A199NU84</accession>
<dbReference type="InterPro" id="IPR000073">
    <property type="entry name" value="AB_hydrolase_1"/>
</dbReference>
<dbReference type="InterPro" id="IPR050471">
    <property type="entry name" value="AB_hydrolase"/>
</dbReference>
<reference evidence="2" key="1">
    <citation type="submission" date="2016-06" db="EMBL/GenBank/DDBJ databases">
        <title>Identification of putative biosynthetic pathways for the production of bioactive secondary metabolites by the marine actinomycete Kocuria kristinae RUTW2-3.</title>
        <authorList>
            <person name="Waterworth S.C."/>
            <person name="Walmsley T.A."/>
            <person name="Matongo T."/>
            <person name="Davies-Coleman M.T."/>
            <person name="Dorrington R.A."/>
        </authorList>
    </citation>
    <scope>NUCLEOTIDE SEQUENCE [LARGE SCALE GENOMIC DNA]</scope>
    <source>
        <strain evidence="2">RUTW2-3</strain>
    </source>
</reference>
<dbReference type="GO" id="GO:0016787">
    <property type="term" value="F:hydrolase activity"/>
    <property type="evidence" value="ECO:0007669"/>
    <property type="project" value="UniProtKB-KW"/>
</dbReference>
<organism evidence="2 3">
    <name type="scientific">Rothia kristinae</name>
    <dbReference type="NCBI Taxonomy" id="37923"/>
    <lineage>
        <taxon>Bacteria</taxon>
        <taxon>Bacillati</taxon>
        <taxon>Actinomycetota</taxon>
        <taxon>Actinomycetes</taxon>
        <taxon>Micrococcales</taxon>
        <taxon>Micrococcaceae</taxon>
        <taxon>Rothia</taxon>
    </lineage>
</organism>
<gene>
    <name evidence="2" type="ORF">AN277_0201425</name>
</gene>
<dbReference type="PANTHER" id="PTHR43433:SF5">
    <property type="entry name" value="AB HYDROLASE-1 DOMAIN-CONTAINING PROTEIN"/>
    <property type="match status" value="1"/>
</dbReference>
<keyword evidence="2" id="KW-0378">Hydrolase</keyword>
<evidence type="ECO:0000313" key="2">
    <source>
        <dbReference type="EMBL" id="OAX52649.1"/>
    </source>
</evidence>
<dbReference type="AlphaFoldDB" id="A0A199NU84"/>
<evidence type="ECO:0000313" key="3">
    <source>
        <dbReference type="Proteomes" id="UP000053171"/>
    </source>
</evidence>
<name>A0A199NU84_9MICC</name>
<dbReference type="InterPro" id="IPR029058">
    <property type="entry name" value="AB_hydrolase_fold"/>
</dbReference>